<proteinExistence type="inferred from homology"/>
<dbReference type="Gene3D" id="3.40.50.300">
    <property type="entry name" value="P-loop containing nucleotide triphosphate hydrolases"/>
    <property type="match status" value="1"/>
</dbReference>
<name>A0A1F4PZV0_UNCSA</name>
<dbReference type="EMBL" id="METM01000027">
    <property type="protein sequence ID" value="OGB89313.1"/>
    <property type="molecule type" value="Genomic_DNA"/>
</dbReference>
<comment type="caution">
    <text evidence="3">The sequence shown here is derived from an EMBL/GenBank/DDBJ whole genome shotgun (WGS) entry which is preliminary data.</text>
</comment>
<organism evidence="3 4">
    <name type="scientific">candidate division WOR-1 bacterium RIFCSPHIGHO2_01_FULL_53_15</name>
    <dbReference type="NCBI Taxonomy" id="1802564"/>
    <lineage>
        <taxon>Bacteria</taxon>
        <taxon>Bacillati</taxon>
        <taxon>Saganbacteria</taxon>
    </lineage>
</organism>
<dbReference type="GO" id="GO:0003688">
    <property type="term" value="F:DNA replication origin binding"/>
    <property type="evidence" value="ECO:0007669"/>
    <property type="project" value="TreeGrafter"/>
</dbReference>
<dbReference type="Proteomes" id="UP000178724">
    <property type="component" value="Unassembled WGS sequence"/>
</dbReference>
<evidence type="ECO:0000313" key="3">
    <source>
        <dbReference type="EMBL" id="OGB89313.1"/>
    </source>
</evidence>
<accession>A0A1F4PZV0</accession>
<evidence type="ECO:0000256" key="1">
    <source>
        <dbReference type="RuleBase" id="RU004227"/>
    </source>
</evidence>
<sequence length="248" mass="27880">MKSFDNSIYLKKDGRYKRYAFSSFVVGASNRVTFKAALDVARGLEKRHNPLFITGGEGLGRTHLMWAIGNYILNKRPPRKVAYVSTERFVSDLVKAFRLGKYNSFRKKYCAPDIFLLDDLQFVRHKERTAGELIGILSELYKLGKQIVITSDRPPGTIFSQKLCQLPVIKHGTIVKIKQPEIKTRLAILKNKAKLGNYKVPAAVLAYLVKRITTNIRALEGALIRVAAYASLAGKKPTLALAKTILNR</sequence>
<evidence type="ECO:0000259" key="2">
    <source>
        <dbReference type="Pfam" id="PF00308"/>
    </source>
</evidence>
<protein>
    <recommendedName>
        <fullName evidence="2">Chromosomal replication initiator protein DnaA ATPAse domain-containing protein</fullName>
    </recommendedName>
</protein>
<dbReference type="PANTHER" id="PTHR30050">
    <property type="entry name" value="CHROMOSOMAL REPLICATION INITIATOR PROTEIN DNAA"/>
    <property type="match status" value="1"/>
</dbReference>
<gene>
    <name evidence="3" type="ORF">A2625_04010</name>
</gene>
<dbReference type="PANTHER" id="PTHR30050:SF2">
    <property type="entry name" value="CHROMOSOMAL REPLICATION INITIATOR PROTEIN DNAA"/>
    <property type="match status" value="1"/>
</dbReference>
<dbReference type="SUPFAM" id="SSF52540">
    <property type="entry name" value="P-loop containing nucleoside triphosphate hydrolases"/>
    <property type="match status" value="1"/>
</dbReference>
<dbReference type="AlphaFoldDB" id="A0A1F4PZV0"/>
<dbReference type="GO" id="GO:0006270">
    <property type="term" value="P:DNA replication initiation"/>
    <property type="evidence" value="ECO:0007669"/>
    <property type="project" value="TreeGrafter"/>
</dbReference>
<feature type="domain" description="Chromosomal replication initiator protein DnaA ATPAse" evidence="2">
    <location>
        <begin position="17"/>
        <end position="158"/>
    </location>
</feature>
<comment type="similarity">
    <text evidence="1">Belongs to the DnaA family.</text>
</comment>
<dbReference type="Pfam" id="PF00308">
    <property type="entry name" value="Bac_DnaA"/>
    <property type="match status" value="1"/>
</dbReference>
<dbReference type="PRINTS" id="PR00051">
    <property type="entry name" value="DNAA"/>
</dbReference>
<dbReference type="CDD" id="cd00009">
    <property type="entry name" value="AAA"/>
    <property type="match status" value="1"/>
</dbReference>
<evidence type="ECO:0000313" key="4">
    <source>
        <dbReference type="Proteomes" id="UP000178724"/>
    </source>
</evidence>
<keyword evidence="1" id="KW-0235">DNA replication</keyword>
<dbReference type="InterPro" id="IPR013317">
    <property type="entry name" value="DnaA_dom"/>
</dbReference>
<reference evidence="3 4" key="1">
    <citation type="journal article" date="2016" name="Nat. Commun.">
        <title>Thousands of microbial genomes shed light on interconnected biogeochemical processes in an aquifer system.</title>
        <authorList>
            <person name="Anantharaman K."/>
            <person name="Brown C.T."/>
            <person name="Hug L.A."/>
            <person name="Sharon I."/>
            <person name="Castelle C.J."/>
            <person name="Probst A.J."/>
            <person name="Thomas B.C."/>
            <person name="Singh A."/>
            <person name="Wilkins M.J."/>
            <person name="Karaoz U."/>
            <person name="Brodie E.L."/>
            <person name="Williams K.H."/>
            <person name="Hubbard S.S."/>
            <person name="Banfield J.F."/>
        </authorList>
    </citation>
    <scope>NUCLEOTIDE SEQUENCE [LARGE SCALE GENOMIC DNA]</scope>
</reference>
<dbReference type="InterPro" id="IPR027417">
    <property type="entry name" value="P-loop_NTPase"/>
</dbReference>
<dbReference type="Gene3D" id="1.10.8.60">
    <property type="match status" value="1"/>
</dbReference>
<dbReference type="InterPro" id="IPR020591">
    <property type="entry name" value="Chromosome_initiator_DnaA-like"/>
</dbReference>
<dbReference type="GO" id="GO:0005886">
    <property type="term" value="C:plasma membrane"/>
    <property type="evidence" value="ECO:0007669"/>
    <property type="project" value="TreeGrafter"/>
</dbReference>